<evidence type="ECO:0000313" key="3">
    <source>
        <dbReference type="Proteomes" id="UP000296049"/>
    </source>
</evidence>
<feature type="region of interest" description="Disordered" evidence="1">
    <location>
        <begin position="215"/>
        <end position="234"/>
    </location>
</feature>
<evidence type="ECO:0000256" key="1">
    <source>
        <dbReference type="SAM" id="MobiDB-lite"/>
    </source>
</evidence>
<keyword evidence="3" id="KW-1185">Reference proteome</keyword>
<reference evidence="3" key="1">
    <citation type="journal article" date="2013" name="Nat. Genet.">
        <title>The duck genome and transcriptome provide insight into an avian influenza virus reservoir species.</title>
        <authorList>
            <person name="Huang Y."/>
            <person name="Li Y."/>
            <person name="Burt D.W."/>
            <person name="Chen H."/>
            <person name="Zhang Y."/>
            <person name="Qian W."/>
            <person name="Kim H."/>
            <person name="Gan S."/>
            <person name="Zhao Y."/>
            <person name="Li J."/>
            <person name="Yi K."/>
            <person name="Feng H."/>
            <person name="Zhu P."/>
            <person name="Li B."/>
            <person name="Liu Q."/>
            <person name="Fairley S."/>
            <person name="Magor K.E."/>
            <person name="Du Z."/>
            <person name="Hu X."/>
            <person name="Goodman L."/>
            <person name="Tafer H."/>
            <person name="Vignal A."/>
            <person name="Lee T."/>
            <person name="Kim K.W."/>
            <person name="Sheng Z."/>
            <person name="An Y."/>
            <person name="Searle S."/>
            <person name="Herrero J."/>
            <person name="Groenen M.A."/>
            <person name="Crooijmans R.P."/>
            <person name="Faraut T."/>
            <person name="Cai Q."/>
            <person name="Webster R.G."/>
            <person name="Aldridge J.R."/>
            <person name="Warren W.C."/>
            <person name="Bartschat S."/>
            <person name="Kehr S."/>
            <person name="Marz M."/>
            <person name="Stadler P.F."/>
            <person name="Smith J."/>
            <person name="Kraus R.H."/>
            <person name="Zhao Y."/>
            <person name="Ren L."/>
            <person name="Fei J."/>
            <person name="Morisson M."/>
            <person name="Kaiser P."/>
            <person name="Griffin D.K."/>
            <person name="Rao M."/>
            <person name="Pitel F."/>
            <person name="Wang J."/>
            <person name="Li N."/>
        </authorList>
    </citation>
    <scope>NUCLEOTIDE SEQUENCE [LARGE SCALE GENOMIC DNA]</scope>
</reference>
<dbReference type="Proteomes" id="UP000296049">
    <property type="component" value="Unassembled WGS sequence"/>
</dbReference>
<proteinExistence type="predicted"/>
<gene>
    <name evidence="2" type="ORF">Anapl_00726</name>
</gene>
<accession>R0LJ77</accession>
<dbReference type="AlphaFoldDB" id="R0LJ77"/>
<evidence type="ECO:0000313" key="2">
    <source>
        <dbReference type="EMBL" id="EOB00413.1"/>
    </source>
</evidence>
<feature type="region of interest" description="Disordered" evidence="1">
    <location>
        <begin position="377"/>
        <end position="402"/>
    </location>
</feature>
<sequence>MKKRLGRVKGKEPFTRADYENIWGKASSRFSPPKSSWFLEGRARTTAVRWGGQRETAEQRGTVQREEATEKQLLREVKLGPTATAQQMFVKSRDALKPAAGAAPLAAAVQEADSCGDTGTRELNPTGAHEAPSPPAAWLSASFQDPAICCTSPVRRPPHKQGTGSEQEAPKHQSGPRAMYNWQTVSTRWDREPLTQLKWGSETSLPCPNTNWCHDQEQTDELKPQSGVKSEGREKTPCFTASCKQGAVPKTMLLHKADFPSPGFPVQEETVSYFAALLLSPSPSSDPSMGLKAVGVLSPEQLTGAPGSMAVPGLSACSSCRSGPQAKGRTAHLLSCSSHPQGHRSKVTHTNDYFQYPPFRSEALYEIKPNLISHLPAQKSTRCHDRRSQIPTDSSPGKLCGQAPLITATLPAAGSPKSL</sequence>
<feature type="region of interest" description="Disordered" evidence="1">
    <location>
        <begin position="112"/>
        <end position="178"/>
    </location>
</feature>
<dbReference type="EMBL" id="KB743197">
    <property type="protein sequence ID" value="EOB00413.1"/>
    <property type="molecule type" value="Genomic_DNA"/>
</dbReference>
<organism evidence="2 3">
    <name type="scientific">Anas platyrhynchos</name>
    <name type="common">Mallard</name>
    <name type="synonym">Anas boschas</name>
    <dbReference type="NCBI Taxonomy" id="8839"/>
    <lineage>
        <taxon>Eukaryota</taxon>
        <taxon>Metazoa</taxon>
        <taxon>Chordata</taxon>
        <taxon>Craniata</taxon>
        <taxon>Vertebrata</taxon>
        <taxon>Euteleostomi</taxon>
        <taxon>Archelosauria</taxon>
        <taxon>Archosauria</taxon>
        <taxon>Dinosauria</taxon>
        <taxon>Saurischia</taxon>
        <taxon>Theropoda</taxon>
        <taxon>Coelurosauria</taxon>
        <taxon>Aves</taxon>
        <taxon>Neognathae</taxon>
        <taxon>Galloanserae</taxon>
        <taxon>Anseriformes</taxon>
        <taxon>Anatidae</taxon>
        <taxon>Anatinae</taxon>
        <taxon>Anas</taxon>
    </lineage>
</organism>
<name>R0LJ77_ANAPL</name>
<protein>
    <submittedName>
        <fullName evidence="2">Uncharacterized protein</fullName>
    </submittedName>
</protein>